<feature type="chain" id="PRO_5044769624" evidence="2">
    <location>
        <begin position="24"/>
        <end position="427"/>
    </location>
</feature>
<evidence type="ECO:0000313" key="3">
    <source>
        <dbReference type="EMBL" id="KAL2337670.1"/>
    </source>
</evidence>
<evidence type="ECO:0000256" key="2">
    <source>
        <dbReference type="SAM" id="SignalP"/>
    </source>
</evidence>
<organism evidence="3 4">
    <name type="scientific">Flemingia macrophylla</name>
    <dbReference type="NCBI Taxonomy" id="520843"/>
    <lineage>
        <taxon>Eukaryota</taxon>
        <taxon>Viridiplantae</taxon>
        <taxon>Streptophyta</taxon>
        <taxon>Embryophyta</taxon>
        <taxon>Tracheophyta</taxon>
        <taxon>Spermatophyta</taxon>
        <taxon>Magnoliopsida</taxon>
        <taxon>eudicotyledons</taxon>
        <taxon>Gunneridae</taxon>
        <taxon>Pentapetalae</taxon>
        <taxon>rosids</taxon>
        <taxon>fabids</taxon>
        <taxon>Fabales</taxon>
        <taxon>Fabaceae</taxon>
        <taxon>Papilionoideae</taxon>
        <taxon>50 kb inversion clade</taxon>
        <taxon>NPAAA clade</taxon>
        <taxon>indigoferoid/millettioid clade</taxon>
        <taxon>Phaseoleae</taxon>
        <taxon>Flemingia</taxon>
    </lineage>
</organism>
<dbReference type="PANTHER" id="PTHR43245:SF13">
    <property type="entry name" value="UDP-D-APIOSE_UDP-D-XYLOSE SYNTHASE 2"/>
    <property type="match status" value="1"/>
</dbReference>
<name>A0ABD1MRH3_9FABA</name>
<feature type="region of interest" description="Disordered" evidence="1">
    <location>
        <begin position="310"/>
        <end position="340"/>
    </location>
</feature>
<feature type="compositionally biased region" description="Basic and acidic residues" evidence="1">
    <location>
        <begin position="399"/>
        <end position="411"/>
    </location>
</feature>
<sequence>MFLKKMSLHAFLVLLKSRGGLMPMQNTEGVENGMEFTIVRPFNWIGPRMDFIPGIDGPSEGVPRVYSKVSGEQLPETPTIDVSSKEFYGEGYDDSDKRIPDMTIINKQLGRSALYSEADSGTPLLRSRLGHAKKGVGPTRYGLWAGPGIRIPLRLGYQAADDISEDPWLDRGAEQRVAFVVPSVRQGCRAESGIWELPRLGRGAEPRVAFGNSLGLAGVPSRRVRPKPRVPQGSAPTPCIQAPQARGSIKFDLTVEADYELQGTTINRGGVHLHFCVCALKPRVPKPSVRCVSLRCVPKLITLLIKSSISDSSSSSGSSDAEVRGANNVRSTSPSAFRSPDDVEGLAALIEQEVSGKRVDAKVTAETQIKAKVGGNVETEAEVGSSEHGEAEATASGHDGAEGEAGGREEAEAGSDTDIAAEHKRLA</sequence>
<feature type="region of interest" description="Disordered" evidence="1">
    <location>
        <begin position="221"/>
        <end position="241"/>
    </location>
</feature>
<evidence type="ECO:0000313" key="4">
    <source>
        <dbReference type="Proteomes" id="UP001603857"/>
    </source>
</evidence>
<dbReference type="Proteomes" id="UP001603857">
    <property type="component" value="Unassembled WGS sequence"/>
</dbReference>
<proteinExistence type="predicted"/>
<comment type="caution">
    <text evidence="3">The sequence shown here is derived from an EMBL/GenBank/DDBJ whole genome shotgun (WGS) entry which is preliminary data.</text>
</comment>
<dbReference type="EMBL" id="JBGMDY010000004">
    <property type="protein sequence ID" value="KAL2337670.1"/>
    <property type="molecule type" value="Genomic_DNA"/>
</dbReference>
<dbReference type="InterPro" id="IPR050177">
    <property type="entry name" value="Lipid_A_modif_metabolic_enz"/>
</dbReference>
<gene>
    <name evidence="3" type="ORF">Fmac_012116</name>
</gene>
<keyword evidence="2" id="KW-0732">Signal</keyword>
<dbReference type="AlphaFoldDB" id="A0ABD1MRH3"/>
<feature type="compositionally biased region" description="Low complexity" evidence="1">
    <location>
        <begin position="310"/>
        <end position="319"/>
    </location>
</feature>
<feature type="region of interest" description="Disordered" evidence="1">
    <location>
        <begin position="372"/>
        <end position="427"/>
    </location>
</feature>
<feature type="signal peptide" evidence="2">
    <location>
        <begin position="1"/>
        <end position="23"/>
    </location>
</feature>
<dbReference type="PANTHER" id="PTHR43245">
    <property type="entry name" value="BIFUNCTIONAL POLYMYXIN RESISTANCE PROTEIN ARNA"/>
    <property type="match status" value="1"/>
</dbReference>
<dbReference type="Gene3D" id="3.90.25.10">
    <property type="entry name" value="UDP-galactose 4-epimerase, domain 1"/>
    <property type="match status" value="1"/>
</dbReference>
<reference evidence="3 4" key="1">
    <citation type="submission" date="2024-08" db="EMBL/GenBank/DDBJ databases">
        <title>Insights into the chromosomal genome structure of Flemingia macrophylla.</title>
        <authorList>
            <person name="Ding Y."/>
            <person name="Zhao Y."/>
            <person name="Bi W."/>
            <person name="Wu M."/>
            <person name="Zhao G."/>
            <person name="Gong Y."/>
            <person name="Li W."/>
            <person name="Zhang P."/>
        </authorList>
    </citation>
    <scope>NUCLEOTIDE SEQUENCE [LARGE SCALE GENOMIC DNA]</scope>
    <source>
        <strain evidence="3">DYQJB</strain>
        <tissue evidence="3">Leaf</tissue>
    </source>
</reference>
<accession>A0ABD1MRH3</accession>
<keyword evidence="4" id="KW-1185">Reference proteome</keyword>
<protein>
    <submittedName>
        <fullName evidence="3">Uncharacterized protein</fullName>
    </submittedName>
</protein>
<evidence type="ECO:0000256" key="1">
    <source>
        <dbReference type="SAM" id="MobiDB-lite"/>
    </source>
</evidence>